<organism evidence="2 3">
    <name type="scientific">Bradyrhizobium icense</name>
    <dbReference type="NCBI Taxonomy" id="1274631"/>
    <lineage>
        <taxon>Bacteria</taxon>
        <taxon>Pseudomonadati</taxon>
        <taxon>Pseudomonadota</taxon>
        <taxon>Alphaproteobacteria</taxon>
        <taxon>Hyphomicrobiales</taxon>
        <taxon>Nitrobacteraceae</taxon>
        <taxon>Bradyrhizobium</taxon>
    </lineage>
</organism>
<dbReference type="STRING" id="1274631.LMTR13_09860"/>
<dbReference type="GO" id="GO:0016757">
    <property type="term" value="F:glycosyltransferase activity"/>
    <property type="evidence" value="ECO:0007669"/>
    <property type="project" value="InterPro"/>
</dbReference>
<dbReference type="AlphaFoldDB" id="A0A1B1UCL7"/>
<gene>
    <name evidence="2" type="ORF">LMTR13_09860</name>
</gene>
<proteinExistence type="predicted"/>
<evidence type="ECO:0000259" key="1">
    <source>
        <dbReference type="Pfam" id="PF04577"/>
    </source>
</evidence>
<reference evidence="2 3" key="1">
    <citation type="submission" date="2016-07" db="EMBL/GenBank/DDBJ databases">
        <title>Complete genome sequence of Bradyrhizobium icense LMTR 13T, a potential inoculant strain isolated from lima bean (Phaseolus lunatus) in Peru.</title>
        <authorList>
            <person name="Ormeno-Orrillo E."/>
            <person name="Duran D."/>
            <person name="Rogel M.A."/>
            <person name="Rey L."/>
            <person name="Imperial J."/>
            <person name="Ruiz-Argueso T."/>
            <person name="Martinez-Romero E."/>
        </authorList>
    </citation>
    <scope>NUCLEOTIDE SEQUENCE [LARGE SCALE GENOMIC DNA]</scope>
    <source>
        <strain evidence="2 3">LMTR 13</strain>
    </source>
</reference>
<keyword evidence="3" id="KW-1185">Reference proteome</keyword>
<feature type="domain" description="Glycosyltransferase 61 catalytic" evidence="1">
    <location>
        <begin position="23"/>
        <end position="154"/>
    </location>
</feature>
<protein>
    <recommendedName>
        <fullName evidence="1">Glycosyltransferase 61 catalytic domain-containing protein</fullName>
    </recommendedName>
</protein>
<dbReference type="Pfam" id="PF04577">
    <property type="entry name" value="Glyco_transf_61"/>
    <property type="match status" value="1"/>
</dbReference>
<name>A0A1B1UCL7_9BRAD</name>
<dbReference type="EMBL" id="CP016428">
    <property type="protein sequence ID" value="ANW00426.1"/>
    <property type="molecule type" value="Genomic_DNA"/>
</dbReference>
<dbReference type="Proteomes" id="UP000092839">
    <property type="component" value="Chromosome"/>
</dbReference>
<sequence length="212" mass="23113">MAMELLAQQRGLLPLSFEGKPWMHEAGYRELMELPGLPVSYARIERLWVIDDLGLNSSWISRFKELRARVRGKTNAGGPSRVFLARGLTGAARELLNAPAIVELLAARGFTVVAPESLSPRAIAQSLASAKIVVSVEGSALNHAQFALPENAGVLVIQPPNQFNAFHKILFDLNGIRFGYVVAEPALSGFTVNPERLLRTLDLIEAELSNST</sequence>
<dbReference type="KEGG" id="bic:LMTR13_09860"/>
<dbReference type="InterPro" id="IPR049625">
    <property type="entry name" value="Glyco_transf_61_cat"/>
</dbReference>
<evidence type="ECO:0000313" key="3">
    <source>
        <dbReference type="Proteomes" id="UP000092839"/>
    </source>
</evidence>
<evidence type="ECO:0000313" key="2">
    <source>
        <dbReference type="EMBL" id="ANW00426.1"/>
    </source>
</evidence>
<accession>A0A1B1UCL7</accession>